<dbReference type="AlphaFoldDB" id="A0A4C1Y611"/>
<evidence type="ECO:0000313" key="2">
    <source>
        <dbReference type="EMBL" id="GBP69997.1"/>
    </source>
</evidence>
<keyword evidence="3" id="KW-1185">Reference proteome</keyword>
<protein>
    <recommendedName>
        <fullName evidence="1">CHK kinase-like domain-containing protein</fullName>
    </recommendedName>
</protein>
<accession>A0A4C1Y611</accession>
<dbReference type="SUPFAM" id="SSF56112">
    <property type="entry name" value="Protein kinase-like (PK-like)"/>
    <property type="match status" value="1"/>
</dbReference>
<evidence type="ECO:0000259" key="1">
    <source>
        <dbReference type="SMART" id="SM00587"/>
    </source>
</evidence>
<comment type="caution">
    <text evidence="2">The sequence shown here is derived from an EMBL/GenBank/DDBJ whole genome shotgun (WGS) entry which is preliminary data.</text>
</comment>
<dbReference type="PANTHER" id="PTHR11012">
    <property type="entry name" value="PROTEIN KINASE-LIKE DOMAIN-CONTAINING"/>
    <property type="match status" value="1"/>
</dbReference>
<organism evidence="2 3">
    <name type="scientific">Eumeta variegata</name>
    <name type="common">Bagworm moth</name>
    <name type="synonym">Eumeta japonica</name>
    <dbReference type="NCBI Taxonomy" id="151549"/>
    <lineage>
        <taxon>Eukaryota</taxon>
        <taxon>Metazoa</taxon>
        <taxon>Ecdysozoa</taxon>
        <taxon>Arthropoda</taxon>
        <taxon>Hexapoda</taxon>
        <taxon>Insecta</taxon>
        <taxon>Pterygota</taxon>
        <taxon>Neoptera</taxon>
        <taxon>Endopterygota</taxon>
        <taxon>Lepidoptera</taxon>
        <taxon>Glossata</taxon>
        <taxon>Ditrysia</taxon>
        <taxon>Tineoidea</taxon>
        <taxon>Psychidae</taxon>
        <taxon>Oiketicinae</taxon>
        <taxon>Eumeta</taxon>
    </lineage>
</organism>
<dbReference type="Pfam" id="PF02958">
    <property type="entry name" value="EcKL"/>
    <property type="match status" value="1"/>
</dbReference>
<dbReference type="InterPro" id="IPR011009">
    <property type="entry name" value="Kinase-like_dom_sf"/>
</dbReference>
<dbReference type="InterPro" id="IPR015897">
    <property type="entry name" value="CHK_kinase-like"/>
</dbReference>
<dbReference type="PANTHER" id="PTHR11012:SF30">
    <property type="entry name" value="PROTEIN KINASE-LIKE DOMAIN-CONTAINING"/>
    <property type="match status" value="1"/>
</dbReference>
<dbReference type="STRING" id="151549.A0A4C1Y611"/>
<dbReference type="InterPro" id="IPR004119">
    <property type="entry name" value="EcKL"/>
</dbReference>
<dbReference type="EMBL" id="BGZK01001059">
    <property type="protein sequence ID" value="GBP69997.1"/>
    <property type="molecule type" value="Genomic_DNA"/>
</dbReference>
<dbReference type="Proteomes" id="UP000299102">
    <property type="component" value="Unassembled WGS sequence"/>
</dbReference>
<evidence type="ECO:0000313" key="3">
    <source>
        <dbReference type="Proteomes" id="UP000299102"/>
    </source>
</evidence>
<proteinExistence type="predicted"/>
<sequence length="304" mass="34754">MASDGENGERVYKADINDINITAEQRRVLLEIVKREGFVSYDIRIRDVPNEGGNYLGDLSEIDVRGETSKGSSELNLFMKTALRGDKITVLSLNDVYRREMFTYMELSNLFDGLQNEAGIPDGEKFKFVKAYGGSQKSNEELLILENMTRKGYTTSDRMKCVSEHFVECAITTLAKFHALSYVMKQLKCNEFRNITDNTLSTTAIKFNTDAWIQVIKNMEETVKSCVSTPDMVTRLNAFVKRMLEVFPDYHLPDERSVICHGDYRPNNMLVKEVCVRACARARACVGVCVREREREKENEEARV</sequence>
<dbReference type="Gene3D" id="3.90.1200.10">
    <property type="match status" value="1"/>
</dbReference>
<name>A0A4C1Y611_EUMVA</name>
<dbReference type="SMART" id="SM00587">
    <property type="entry name" value="CHK"/>
    <property type="match status" value="1"/>
</dbReference>
<feature type="domain" description="CHK kinase-like" evidence="1">
    <location>
        <begin position="143"/>
        <end position="287"/>
    </location>
</feature>
<reference evidence="2 3" key="1">
    <citation type="journal article" date="2019" name="Commun. Biol.">
        <title>The bagworm genome reveals a unique fibroin gene that provides high tensile strength.</title>
        <authorList>
            <person name="Kono N."/>
            <person name="Nakamura H."/>
            <person name="Ohtoshi R."/>
            <person name="Tomita M."/>
            <person name="Numata K."/>
            <person name="Arakawa K."/>
        </authorList>
    </citation>
    <scope>NUCLEOTIDE SEQUENCE [LARGE SCALE GENOMIC DNA]</scope>
</reference>
<dbReference type="OrthoDB" id="191037at2759"/>
<gene>
    <name evidence="2" type="ORF">EVAR_39580_1</name>
</gene>